<dbReference type="CDD" id="cd03219">
    <property type="entry name" value="ABC_Mj1267_LivG_branched"/>
    <property type="match status" value="1"/>
</dbReference>
<dbReference type="PROSITE" id="PS50893">
    <property type="entry name" value="ABC_TRANSPORTER_2"/>
    <property type="match status" value="1"/>
</dbReference>
<keyword evidence="7" id="KW-1185">Reference proteome</keyword>
<dbReference type="RefSeq" id="WP_106267206.1">
    <property type="nucleotide sequence ID" value="NZ_PVTX01000005.1"/>
</dbReference>
<organism evidence="6 7">
    <name type="scientific">Isoptericola halotolerans</name>
    <dbReference type="NCBI Taxonomy" id="300560"/>
    <lineage>
        <taxon>Bacteria</taxon>
        <taxon>Bacillati</taxon>
        <taxon>Actinomycetota</taxon>
        <taxon>Actinomycetes</taxon>
        <taxon>Micrococcales</taxon>
        <taxon>Promicromonosporaceae</taxon>
        <taxon>Isoptericola</taxon>
    </lineage>
</organism>
<dbReference type="SUPFAM" id="SSF52540">
    <property type="entry name" value="P-loop containing nucleoside triphosphate hydrolases"/>
    <property type="match status" value="1"/>
</dbReference>
<feature type="region of interest" description="Disordered" evidence="4">
    <location>
        <begin position="272"/>
        <end position="293"/>
    </location>
</feature>
<evidence type="ECO:0000256" key="3">
    <source>
        <dbReference type="ARBA" id="ARBA00022840"/>
    </source>
</evidence>
<accession>A0ABX5EG94</accession>
<feature type="compositionally biased region" description="Polar residues" evidence="4">
    <location>
        <begin position="273"/>
        <end position="293"/>
    </location>
</feature>
<evidence type="ECO:0000256" key="2">
    <source>
        <dbReference type="ARBA" id="ARBA00022741"/>
    </source>
</evidence>
<keyword evidence="1" id="KW-0813">Transport</keyword>
<dbReference type="GO" id="GO:0005524">
    <property type="term" value="F:ATP binding"/>
    <property type="evidence" value="ECO:0007669"/>
    <property type="project" value="UniProtKB-KW"/>
</dbReference>
<feature type="domain" description="ABC transporter" evidence="5">
    <location>
        <begin position="36"/>
        <end position="272"/>
    </location>
</feature>
<keyword evidence="3 6" id="KW-0067">ATP-binding</keyword>
<dbReference type="InterPro" id="IPR032823">
    <property type="entry name" value="BCA_ABC_TP_C"/>
</dbReference>
<dbReference type="EMBL" id="PVTX01000005">
    <property type="protein sequence ID" value="PRZ07003.1"/>
    <property type="molecule type" value="Genomic_DNA"/>
</dbReference>
<dbReference type="InterPro" id="IPR017781">
    <property type="entry name" value="ABC_transptr_urea_ATP-bd_UrtD"/>
</dbReference>
<dbReference type="Gene3D" id="3.40.50.300">
    <property type="entry name" value="P-loop containing nucleotide triphosphate hydrolases"/>
    <property type="match status" value="1"/>
</dbReference>
<dbReference type="Pfam" id="PF12399">
    <property type="entry name" value="BCA_ABC_TP_C"/>
    <property type="match status" value="1"/>
</dbReference>
<dbReference type="InterPro" id="IPR051120">
    <property type="entry name" value="ABC_AA/LPS_Transport"/>
</dbReference>
<reference evidence="6 7" key="1">
    <citation type="submission" date="2018-03" db="EMBL/GenBank/DDBJ databases">
        <title>Comparative analysis of microorganisms from saline springs in Andes Mountain Range, Colombia.</title>
        <authorList>
            <person name="Rubin E."/>
        </authorList>
    </citation>
    <scope>NUCLEOTIDE SEQUENCE [LARGE SCALE GENOMIC DNA]</scope>
    <source>
        <strain evidence="6 7">CG 23</strain>
    </source>
</reference>
<dbReference type="Pfam" id="PF00005">
    <property type="entry name" value="ABC_tran"/>
    <property type="match status" value="1"/>
</dbReference>
<dbReference type="Proteomes" id="UP000239895">
    <property type="component" value="Unassembled WGS sequence"/>
</dbReference>
<gene>
    <name evidence="6" type="ORF">BCL65_105144</name>
</gene>
<evidence type="ECO:0000259" key="5">
    <source>
        <dbReference type="PROSITE" id="PS50893"/>
    </source>
</evidence>
<keyword evidence="2" id="KW-0547">Nucleotide-binding</keyword>
<dbReference type="NCBIfam" id="TIGR03411">
    <property type="entry name" value="urea_trans_UrtD"/>
    <property type="match status" value="1"/>
</dbReference>
<evidence type="ECO:0000256" key="4">
    <source>
        <dbReference type="SAM" id="MobiDB-lite"/>
    </source>
</evidence>
<proteinExistence type="predicted"/>
<comment type="caution">
    <text evidence="6">The sequence shown here is derived from an EMBL/GenBank/DDBJ whole genome shotgun (WGS) entry which is preliminary data.</text>
</comment>
<dbReference type="InterPro" id="IPR027417">
    <property type="entry name" value="P-loop_NTPase"/>
</dbReference>
<name>A0ABX5EG94_9MICO</name>
<protein>
    <submittedName>
        <fullName evidence="6">Urea ABC transporter ATP-binding protein</fullName>
    </submittedName>
</protein>
<evidence type="ECO:0000313" key="7">
    <source>
        <dbReference type="Proteomes" id="UP000239895"/>
    </source>
</evidence>
<evidence type="ECO:0000313" key="6">
    <source>
        <dbReference type="EMBL" id="PRZ07003.1"/>
    </source>
</evidence>
<dbReference type="InterPro" id="IPR003439">
    <property type="entry name" value="ABC_transporter-like_ATP-bd"/>
</dbReference>
<evidence type="ECO:0000256" key="1">
    <source>
        <dbReference type="ARBA" id="ARBA00022448"/>
    </source>
</evidence>
<sequence>MTHVPTAETAAGAEPTGTAAEALLGTDSTRFRHDYLEVRGLRVAFGGFVAVRDVDLTVTQGDLRFLIGPNGAGKTTLIDAVTGLASATGSARFGGKELLGRGTHRIARDGVGRTFQTASVFEELTVLQNLDIAAGARRGPLTMLRRRGAVPEAVEQALELVGLTALRDTAAGVLAHGQKQWLEIGMLLVQDAHLLLLDEPVAGMTHAEREATGELLRRIGSQRVVVVVEHDMDFLRSFADSVTVMHQGQVLAEGTVAEVQNDPAVVEVYLGSPVSTEPPTTQAAGPLTTQEDA</sequence>
<dbReference type="PANTHER" id="PTHR45772">
    <property type="entry name" value="CONSERVED COMPONENT OF ABC TRANSPORTER FOR NATURAL AMINO ACIDS-RELATED"/>
    <property type="match status" value="1"/>
</dbReference>
<dbReference type="PANTHER" id="PTHR45772:SF8">
    <property type="entry name" value="HIGH-AFFINITY BRANCHED-CHAIN AMINO ACID TRANSPORT ATP-BINDING PROTEIN"/>
    <property type="match status" value="1"/>
</dbReference>